<dbReference type="OrthoDB" id="2665115at2"/>
<evidence type="ECO:0000313" key="1">
    <source>
        <dbReference type="EMBL" id="AJY77922.1"/>
    </source>
</evidence>
<dbReference type="STRING" id="1126833.VN24_21620"/>
<dbReference type="EMBL" id="CP011058">
    <property type="protein sequence ID" value="AJY77922.1"/>
    <property type="molecule type" value="Genomic_DNA"/>
</dbReference>
<dbReference type="PATRIC" id="fig|1126833.4.peg.4753"/>
<protein>
    <submittedName>
        <fullName evidence="1">Uncharacterized protein</fullName>
    </submittedName>
</protein>
<evidence type="ECO:0000313" key="2">
    <source>
        <dbReference type="Proteomes" id="UP000032633"/>
    </source>
</evidence>
<keyword evidence="2" id="KW-1185">Reference proteome</keyword>
<accession>A0A0D5NSE0</accession>
<sequence>MEITIIQASMSYSKEDGYIGTVAFTVEGHSEPYEVALQSKKGKDWAYSLLFRHGSGKEEDILALEERLEEDDELFDRLVDAAMAAYREA</sequence>
<dbReference type="AlphaFoldDB" id="A0A0D5NSE0"/>
<dbReference type="HOGENOM" id="CLU_182247_0_0_9"/>
<reference evidence="2" key="2">
    <citation type="submission" date="2015-03" db="EMBL/GenBank/DDBJ databases">
        <title>Genome sequence of Paenibacillus beijingensis strain DSM 24997T.</title>
        <authorList>
            <person name="Kwak Y."/>
            <person name="Shin J.-H."/>
        </authorList>
    </citation>
    <scope>NUCLEOTIDE SEQUENCE [LARGE SCALE GENOMIC DNA]</scope>
    <source>
        <strain evidence="2">DSM 24997</strain>
    </source>
</reference>
<reference evidence="1 2" key="1">
    <citation type="journal article" date="2015" name="J. Biotechnol.">
        <title>Complete genome sequence of Paenibacillus beijingensis 7188(T) (=DSM 24997(T)), a novel rhizobacterium from jujube garden soil.</title>
        <authorList>
            <person name="Kwak Y."/>
            <person name="Shin J.H."/>
        </authorList>
    </citation>
    <scope>NUCLEOTIDE SEQUENCE [LARGE SCALE GENOMIC DNA]</scope>
    <source>
        <strain evidence="1 2">DSM 24997</strain>
    </source>
</reference>
<dbReference type="Proteomes" id="UP000032633">
    <property type="component" value="Chromosome"/>
</dbReference>
<dbReference type="KEGG" id="pbj:VN24_21620"/>
<name>A0A0D5NSE0_9BACL</name>
<proteinExistence type="predicted"/>
<gene>
    <name evidence="1" type="ORF">VN24_21620</name>
</gene>
<organism evidence="1 2">
    <name type="scientific">Paenibacillus beijingensis</name>
    <dbReference type="NCBI Taxonomy" id="1126833"/>
    <lineage>
        <taxon>Bacteria</taxon>
        <taxon>Bacillati</taxon>
        <taxon>Bacillota</taxon>
        <taxon>Bacilli</taxon>
        <taxon>Bacillales</taxon>
        <taxon>Paenibacillaceae</taxon>
        <taxon>Paenibacillus</taxon>
    </lineage>
</organism>